<dbReference type="SUPFAM" id="SSF48452">
    <property type="entry name" value="TPR-like"/>
    <property type="match status" value="1"/>
</dbReference>
<evidence type="ECO:0008006" key="10">
    <source>
        <dbReference type="Google" id="ProtNLM"/>
    </source>
</evidence>
<comment type="subcellular location">
    <subcellularLocation>
        <location evidence="1">Cell outer membrane</location>
    </subcellularLocation>
</comment>
<evidence type="ECO:0000259" key="7">
    <source>
        <dbReference type="Pfam" id="PF14322"/>
    </source>
</evidence>
<proteinExistence type="inferred from homology"/>
<keyword evidence="3" id="KW-0732">Signal</keyword>
<gene>
    <name evidence="8" type="ORF">B7P33_18075</name>
</gene>
<evidence type="ECO:0000313" key="9">
    <source>
        <dbReference type="Proteomes" id="UP000219559"/>
    </source>
</evidence>
<dbReference type="Gene3D" id="1.25.40.390">
    <property type="match status" value="1"/>
</dbReference>
<dbReference type="EMBL" id="NBWU01000008">
    <property type="protein sequence ID" value="PCE62545.1"/>
    <property type="molecule type" value="Genomic_DNA"/>
</dbReference>
<dbReference type="AlphaFoldDB" id="A0A2A4G477"/>
<evidence type="ECO:0000256" key="5">
    <source>
        <dbReference type="ARBA" id="ARBA00023237"/>
    </source>
</evidence>
<keyword evidence="5" id="KW-0998">Cell outer membrane</keyword>
<dbReference type="Pfam" id="PF07980">
    <property type="entry name" value="SusD_RagB"/>
    <property type="match status" value="1"/>
</dbReference>
<protein>
    <recommendedName>
        <fullName evidence="10">RagB/SusD family nutrient uptake outer membrane protein</fullName>
    </recommendedName>
</protein>
<evidence type="ECO:0000313" key="8">
    <source>
        <dbReference type="EMBL" id="PCE62545.1"/>
    </source>
</evidence>
<dbReference type="OrthoDB" id="5694214at2"/>
<accession>A0A2A4G477</accession>
<feature type="domain" description="RagB/SusD" evidence="6">
    <location>
        <begin position="287"/>
        <end position="537"/>
    </location>
</feature>
<dbReference type="PROSITE" id="PS51257">
    <property type="entry name" value="PROKAR_LIPOPROTEIN"/>
    <property type="match status" value="1"/>
</dbReference>
<evidence type="ECO:0000256" key="1">
    <source>
        <dbReference type="ARBA" id="ARBA00004442"/>
    </source>
</evidence>
<evidence type="ECO:0000259" key="6">
    <source>
        <dbReference type="Pfam" id="PF07980"/>
    </source>
</evidence>
<feature type="domain" description="SusD-like N-terminal" evidence="7">
    <location>
        <begin position="26"/>
        <end position="222"/>
    </location>
</feature>
<evidence type="ECO:0000256" key="3">
    <source>
        <dbReference type="ARBA" id="ARBA00022729"/>
    </source>
</evidence>
<dbReference type="InterPro" id="IPR012944">
    <property type="entry name" value="SusD_RagB_dom"/>
</dbReference>
<keyword evidence="4" id="KW-0472">Membrane</keyword>
<comment type="caution">
    <text evidence="8">The sequence shown here is derived from an EMBL/GenBank/DDBJ whole genome shotgun (WGS) entry which is preliminary data.</text>
</comment>
<evidence type="ECO:0000256" key="4">
    <source>
        <dbReference type="ARBA" id="ARBA00023136"/>
    </source>
</evidence>
<keyword evidence="9" id="KW-1185">Reference proteome</keyword>
<evidence type="ECO:0000256" key="2">
    <source>
        <dbReference type="ARBA" id="ARBA00006275"/>
    </source>
</evidence>
<dbReference type="Pfam" id="PF14322">
    <property type="entry name" value="SusD-like_3"/>
    <property type="match status" value="1"/>
</dbReference>
<dbReference type="Proteomes" id="UP000219559">
    <property type="component" value="Unassembled WGS sequence"/>
</dbReference>
<dbReference type="GO" id="GO:0009279">
    <property type="term" value="C:cell outer membrane"/>
    <property type="evidence" value="ECO:0007669"/>
    <property type="project" value="UniProtKB-SubCell"/>
</dbReference>
<organism evidence="8 9">
    <name type="scientific">Sediminicola luteus</name>
    <dbReference type="NCBI Taxonomy" id="319238"/>
    <lineage>
        <taxon>Bacteria</taxon>
        <taxon>Pseudomonadati</taxon>
        <taxon>Bacteroidota</taxon>
        <taxon>Flavobacteriia</taxon>
        <taxon>Flavobacteriales</taxon>
        <taxon>Flavobacteriaceae</taxon>
        <taxon>Sediminicola</taxon>
    </lineage>
</organism>
<sequence>MTFTMKHIRLYLLLLFIGLLGACEDDFLDLTPQDKLNSGDVWEDPALMELVINQMYKGLPDGFTRGWYMLGSATDDGENSYGWPSGQAFNRGDYGPSNYPMGGTWGNNYAMIRQANLFLSNVANAEVEDSAWKDRMLGEAYFLRGFYYFDLMRHYGGVPLLTAPLSLNDDFNIPRSTANEIGDFVVQDLHQAANLLPAVYGSENTGRATQGAAMALKGRVLLYQEKWGASAAASKQVIDAGTYSLFPDYHAQFHAANDNNDELIFDKQFQDPDFRHWAHLFNTPVGFSGGWGGTGPTQELVDAFEMTDGLPIDESPLYSADSPYENRDPRFYATILYEGAEYRGRTIETRLGGLDGIEKNGDATKTGYYLNKFTDESFDGFLNTGGSNDWPIIRYAEVLLNYAEAQNEAAGPDASVYAAINQVRSRPGVEMPNLPAGLSQAQMRERIRQEKRVELAFEEHRFFDIRRWGLAETLFNQPIHGMRIGPNGEMTGTDAQGKPYGIFEVENRVFSAKNYLAPLPQNEIDKLPDVLIQNPGY</sequence>
<comment type="similarity">
    <text evidence="2">Belongs to the SusD family.</text>
</comment>
<dbReference type="InterPro" id="IPR033985">
    <property type="entry name" value="SusD-like_N"/>
</dbReference>
<dbReference type="CDD" id="cd08977">
    <property type="entry name" value="SusD"/>
    <property type="match status" value="1"/>
</dbReference>
<dbReference type="InterPro" id="IPR011990">
    <property type="entry name" value="TPR-like_helical_dom_sf"/>
</dbReference>
<name>A0A2A4G477_9FLAO</name>
<reference evidence="8 9" key="1">
    <citation type="submission" date="2017-04" db="EMBL/GenBank/DDBJ databases">
        <title>A new member of the family Flavobacteriaceae isolated from ascidians.</title>
        <authorList>
            <person name="Chen L."/>
        </authorList>
    </citation>
    <scope>NUCLEOTIDE SEQUENCE [LARGE SCALE GENOMIC DNA]</scope>
    <source>
        <strain evidence="8 9">HQA918</strain>
    </source>
</reference>